<organism evidence="1 2">
    <name type="scientific">Spirosoma terrae</name>
    <dbReference type="NCBI Taxonomy" id="1968276"/>
    <lineage>
        <taxon>Bacteria</taxon>
        <taxon>Pseudomonadati</taxon>
        <taxon>Bacteroidota</taxon>
        <taxon>Cytophagia</taxon>
        <taxon>Cytophagales</taxon>
        <taxon>Cytophagaceae</taxon>
        <taxon>Spirosoma</taxon>
    </lineage>
</organism>
<dbReference type="RefSeq" id="WP_163948037.1">
    <property type="nucleotide sequence ID" value="NZ_JAAFZH010000004.1"/>
</dbReference>
<sequence length="76" mass="8586">MLTKLGVHELMDRASIVSHTFDGFILDHRETKSLPFEVLETVRQASDLLGELYIQLGNIKIGTDPNSDLIFEPDDE</sequence>
<dbReference type="Proteomes" id="UP000474175">
    <property type="component" value="Unassembled WGS sequence"/>
</dbReference>
<reference evidence="1 2" key="1">
    <citation type="submission" date="2020-02" db="EMBL/GenBank/DDBJ databases">
        <title>Draft genome sequence of two Spirosoma agri KCTC 52727 and Spirosoma terrae KCTC 52035.</title>
        <authorList>
            <person name="Rojas J."/>
            <person name="Ambika Manirajan B."/>
            <person name="Suarez C."/>
            <person name="Ratering S."/>
            <person name="Schnell S."/>
        </authorList>
    </citation>
    <scope>NUCLEOTIDE SEQUENCE [LARGE SCALE GENOMIC DNA]</scope>
    <source>
        <strain evidence="1 2">KCTC 52035</strain>
    </source>
</reference>
<keyword evidence="2" id="KW-1185">Reference proteome</keyword>
<proteinExistence type="predicted"/>
<protein>
    <submittedName>
        <fullName evidence="1">Uncharacterized protein</fullName>
    </submittedName>
</protein>
<name>A0A6L9L928_9BACT</name>
<comment type="caution">
    <text evidence="1">The sequence shown here is derived from an EMBL/GenBank/DDBJ whole genome shotgun (WGS) entry which is preliminary data.</text>
</comment>
<dbReference type="AlphaFoldDB" id="A0A6L9L928"/>
<accession>A0A6L9L928</accession>
<evidence type="ECO:0000313" key="2">
    <source>
        <dbReference type="Proteomes" id="UP000474175"/>
    </source>
</evidence>
<evidence type="ECO:0000313" key="1">
    <source>
        <dbReference type="EMBL" id="NDU95631.1"/>
    </source>
</evidence>
<gene>
    <name evidence="1" type="ORF">GK108_12170</name>
</gene>
<dbReference type="EMBL" id="JAAFZH010000004">
    <property type="protein sequence ID" value="NDU95631.1"/>
    <property type="molecule type" value="Genomic_DNA"/>
</dbReference>